<protein>
    <submittedName>
        <fullName evidence="4">Transferrin-binding protein 2</fullName>
    </submittedName>
</protein>
<dbReference type="NCBIfam" id="NF041636">
    <property type="entry name" value="slam_lipo"/>
    <property type="match status" value="1"/>
</dbReference>
<proteinExistence type="predicted"/>
<dbReference type="Gene3D" id="2.40.160.90">
    <property type="match status" value="1"/>
</dbReference>
<dbReference type="EMBL" id="UGHS01000004">
    <property type="protein sequence ID" value="STO93054.1"/>
    <property type="molecule type" value="Genomic_DNA"/>
</dbReference>
<evidence type="ECO:0000256" key="1">
    <source>
        <dbReference type="SAM" id="MobiDB-lite"/>
    </source>
</evidence>
<evidence type="ECO:0000313" key="5">
    <source>
        <dbReference type="Proteomes" id="UP000255264"/>
    </source>
</evidence>
<dbReference type="RefSeq" id="WP_007242241.1">
    <property type="nucleotide sequence ID" value="NZ_JAHAHE010000003.1"/>
</dbReference>
<feature type="compositionally biased region" description="Polar residues" evidence="1">
    <location>
        <begin position="34"/>
        <end position="46"/>
    </location>
</feature>
<feature type="region of interest" description="Disordered" evidence="1">
    <location>
        <begin position="27"/>
        <end position="59"/>
    </location>
</feature>
<name>A0A377IXQ1_9PAST</name>
<dbReference type="Proteomes" id="UP000255264">
    <property type="component" value="Unassembled WGS sequence"/>
</dbReference>
<dbReference type="Pfam" id="PF01298">
    <property type="entry name" value="TbpB_B_D"/>
    <property type="match status" value="1"/>
</dbReference>
<dbReference type="InterPro" id="IPR001677">
    <property type="entry name" value="TbpB_B_D"/>
</dbReference>
<dbReference type="InterPro" id="IPR054843">
    <property type="entry name" value="Slam_hemophilin_C"/>
</dbReference>
<feature type="domain" description="Transferrin-binding protein B C-lobe/N-lobe beta-barrel" evidence="3">
    <location>
        <begin position="142"/>
        <end position="249"/>
    </location>
</feature>
<gene>
    <name evidence="4" type="primary">tbp2_1</name>
    <name evidence="4" type="ORF">NCTC13335_00918</name>
</gene>
<dbReference type="AlphaFoldDB" id="A0A377IXQ1"/>
<keyword evidence="2" id="KW-0732">Signal</keyword>
<dbReference type="OrthoDB" id="5689800at2"/>
<reference evidence="4 5" key="1">
    <citation type="submission" date="2018-06" db="EMBL/GenBank/DDBJ databases">
        <authorList>
            <consortium name="Pathogen Informatics"/>
            <person name="Doyle S."/>
        </authorList>
    </citation>
    <scope>NUCLEOTIDE SEQUENCE [LARGE SCALE GENOMIC DNA]</scope>
    <source>
        <strain evidence="4 5">NCTC13335</strain>
    </source>
</reference>
<feature type="compositionally biased region" description="Low complexity" evidence="1">
    <location>
        <begin position="47"/>
        <end position="58"/>
    </location>
</feature>
<organism evidence="4 5">
    <name type="scientific">Haemophilus pittmaniae</name>
    <dbReference type="NCBI Taxonomy" id="249188"/>
    <lineage>
        <taxon>Bacteria</taxon>
        <taxon>Pseudomonadati</taxon>
        <taxon>Pseudomonadota</taxon>
        <taxon>Gammaproteobacteria</taxon>
        <taxon>Pasteurellales</taxon>
        <taxon>Pasteurellaceae</taxon>
        <taxon>Haemophilus</taxon>
    </lineage>
</organism>
<dbReference type="InterPro" id="IPR011250">
    <property type="entry name" value="OMP/PagP_B-barrel"/>
</dbReference>
<dbReference type="PROSITE" id="PS51257">
    <property type="entry name" value="PROKAR_LIPOPROTEIN"/>
    <property type="match status" value="1"/>
</dbReference>
<evidence type="ECO:0000256" key="2">
    <source>
        <dbReference type="SAM" id="SignalP"/>
    </source>
</evidence>
<feature type="chain" id="PRO_5017019904" evidence="2">
    <location>
        <begin position="20"/>
        <end position="249"/>
    </location>
</feature>
<evidence type="ECO:0000313" key="4">
    <source>
        <dbReference type="EMBL" id="STO93054.1"/>
    </source>
</evidence>
<keyword evidence="5" id="KW-1185">Reference proteome</keyword>
<dbReference type="SUPFAM" id="SSF56925">
    <property type="entry name" value="OMPA-like"/>
    <property type="match status" value="1"/>
</dbReference>
<sequence length="249" mass="25495">MKKNLLKFGFSVLAAFTLAACSSGGGNDGDPVPQANNNAVQTQTPSNQNQTGQDNTNQPSTAAAVAYTTSGKKLSTSGSGINSIVVNGQTLRLVHPNLYAGTWQNLNGQNVCCGKFSDVRVGASKVNGEDVVFYTGNATQSMPNNGVATYKGYAAIRDASGLHTASAENTAVFTADFAAKKLTGSFTADSKTVNVDAAIDGNGFSGTANSAQLGQGKAEGKFYGNNAKELGGLAQGNDNSWSAVFAAQQ</sequence>
<evidence type="ECO:0000259" key="3">
    <source>
        <dbReference type="Pfam" id="PF01298"/>
    </source>
</evidence>
<feature type="signal peptide" evidence="2">
    <location>
        <begin position="1"/>
        <end position="19"/>
    </location>
</feature>
<accession>A0A377IXQ1</accession>